<evidence type="ECO:0000313" key="4">
    <source>
        <dbReference type="Proteomes" id="UP001295423"/>
    </source>
</evidence>
<feature type="compositionally biased region" description="Polar residues" evidence="2">
    <location>
        <begin position="368"/>
        <end position="377"/>
    </location>
</feature>
<gene>
    <name evidence="3" type="ORF">CYCCA115_LOCUS1898</name>
</gene>
<dbReference type="GO" id="GO:0010508">
    <property type="term" value="P:positive regulation of autophagy"/>
    <property type="evidence" value="ECO:0007669"/>
    <property type="project" value="TreeGrafter"/>
</dbReference>
<dbReference type="GO" id="GO:0005096">
    <property type="term" value="F:GTPase activator activity"/>
    <property type="evidence" value="ECO:0007669"/>
    <property type="project" value="TreeGrafter"/>
</dbReference>
<dbReference type="GO" id="GO:0005774">
    <property type="term" value="C:vacuolar membrane"/>
    <property type="evidence" value="ECO:0007669"/>
    <property type="project" value="TreeGrafter"/>
</dbReference>
<name>A0AAD2CFP1_9STRA</name>
<comment type="caution">
    <text evidence="3">The sequence shown here is derived from an EMBL/GenBank/DDBJ whole genome shotgun (WGS) entry which is preliminary data.</text>
</comment>
<comment type="similarity">
    <text evidence="1">Belongs to the NPR2 family.</text>
</comment>
<evidence type="ECO:0000256" key="1">
    <source>
        <dbReference type="ARBA" id="ARBA00008433"/>
    </source>
</evidence>
<proteinExistence type="inferred from homology"/>
<feature type="region of interest" description="Disordered" evidence="2">
    <location>
        <begin position="331"/>
        <end position="377"/>
    </location>
</feature>
<accession>A0AAD2CFP1</accession>
<dbReference type="InterPro" id="IPR009348">
    <property type="entry name" value="NPR2-like"/>
</dbReference>
<evidence type="ECO:0000313" key="3">
    <source>
        <dbReference type="EMBL" id="CAJ1930311.1"/>
    </source>
</evidence>
<dbReference type="GO" id="GO:1990130">
    <property type="term" value="C:GATOR1 complex"/>
    <property type="evidence" value="ECO:0007669"/>
    <property type="project" value="TreeGrafter"/>
</dbReference>
<feature type="compositionally biased region" description="Basic and acidic residues" evidence="2">
    <location>
        <begin position="350"/>
        <end position="360"/>
    </location>
</feature>
<protein>
    <recommendedName>
        <fullName evidence="5">Nitrogen permease regulator 2</fullName>
    </recommendedName>
</protein>
<reference evidence="3" key="1">
    <citation type="submission" date="2023-08" db="EMBL/GenBank/DDBJ databases">
        <authorList>
            <person name="Audoor S."/>
            <person name="Bilcke G."/>
        </authorList>
    </citation>
    <scope>NUCLEOTIDE SEQUENCE</scope>
</reference>
<dbReference type="PANTHER" id="PTHR12991">
    <property type="entry name" value="NITROGEN PERMEASE REGULATOR 2/TUMOR SUPPRESSOR CANDIDATE 4"/>
    <property type="match status" value="1"/>
</dbReference>
<dbReference type="PANTHER" id="PTHR12991:SF10">
    <property type="entry name" value="GATOR COMPLEX PROTEIN NPRL2"/>
    <property type="match status" value="1"/>
</dbReference>
<evidence type="ECO:0008006" key="5">
    <source>
        <dbReference type="Google" id="ProtNLM"/>
    </source>
</evidence>
<sequence>MKNLETFLRTTGTLSLEPLSPERCPLFAVFYSEFDIKVGPRICFQTPKKFMENEISISTKKIEEILGATFDTLRDDDDNTANGIDDIENSEGTESAFSIFDSTSEYIITGSELTGKIITLSTHELHIMTRPTLIADERYERNSLLFSVGIVLRRAADPRPFRPVISKLAMALQSMEVESQFLSHSSSRPQLQPLLERILLSMNGSMMECNALLGSCNALHLKLFHPPKAEALPIHDHEVPILLQKKLDLEMHEWDLSISWTLLYIDGVRTTHQIATKAEVDLEMVRACLRVLKHHGFIAMVDIFVYSNRYEFTPKATAMLAGREESLQQEAAHYSRKGNLSGTANGRPGHTSDSEGESSRHSLRSSRTLNVLNTRPSSFKPPSKMLADYYETQPNRTTRHKELEVALAELYCTCNRNVSFGDLWVALTMNKTTAKSTHSPVREKKDPIDEEMLDRNSVDSFAISPSEAAHWQSIPKPTSGGSLDWNYFLTCIDHRRFFSFGVVHGLVTRVHEYPYFHGSFPERRQKQLEMNGDSKRSVQQASLEEKSYNLARQIATLMDGTRMDDEFVCSFEQPYRWLVKLVEDQSGEKVASILMAS</sequence>
<evidence type="ECO:0000256" key="2">
    <source>
        <dbReference type="SAM" id="MobiDB-lite"/>
    </source>
</evidence>
<dbReference type="AlphaFoldDB" id="A0AAD2CFP1"/>
<dbReference type="Pfam" id="PF06218">
    <property type="entry name" value="NPR2"/>
    <property type="match status" value="1"/>
</dbReference>
<dbReference type="GO" id="GO:1904262">
    <property type="term" value="P:negative regulation of TORC1 signaling"/>
    <property type="evidence" value="ECO:0007669"/>
    <property type="project" value="TreeGrafter"/>
</dbReference>
<dbReference type="Proteomes" id="UP001295423">
    <property type="component" value="Unassembled WGS sequence"/>
</dbReference>
<keyword evidence="4" id="KW-1185">Reference proteome</keyword>
<organism evidence="3 4">
    <name type="scientific">Cylindrotheca closterium</name>
    <dbReference type="NCBI Taxonomy" id="2856"/>
    <lineage>
        <taxon>Eukaryota</taxon>
        <taxon>Sar</taxon>
        <taxon>Stramenopiles</taxon>
        <taxon>Ochrophyta</taxon>
        <taxon>Bacillariophyta</taxon>
        <taxon>Bacillariophyceae</taxon>
        <taxon>Bacillariophycidae</taxon>
        <taxon>Bacillariales</taxon>
        <taxon>Bacillariaceae</taxon>
        <taxon>Cylindrotheca</taxon>
    </lineage>
</organism>
<dbReference type="EMBL" id="CAKOGP040000113">
    <property type="protein sequence ID" value="CAJ1930311.1"/>
    <property type="molecule type" value="Genomic_DNA"/>
</dbReference>